<organism evidence="1 2">
    <name type="scientific">Acanthoscelides obtectus</name>
    <name type="common">Bean weevil</name>
    <name type="synonym">Bruchus obtectus</name>
    <dbReference type="NCBI Taxonomy" id="200917"/>
    <lineage>
        <taxon>Eukaryota</taxon>
        <taxon>Metazoa</taxon>
        <taxon>Ecdysozoa</taxon>
        <taxon>Arthropoda</taxon>
        <taxon>Hexapoda</taxon>
        <taxon>Insecta</taxon>
        <taxon>Pterygota</taxon>
        <taxon>Neoptera</taxon>
        <taxon>Endopterygota</taxon>
        <taxon>Coleoptera</taxon>
        <taxon>Polyphaga</taxon>
        <taxon>Cucujiformia</taxon>
        <taxon>Chrysomeloidea</taxon>
        <taxon>Chrysomelidae</taxon>
        <taxon>Bruchinae</taxon>
        <taxon>Bruchini</taxon>
        <taxon>Acanthoscelides</taxon>
    </lineage>
</organism>
<accession>A0A9P0PEP3</accession>
<dbReference type="Proteomes" id="UP001152888">
    <property type="component" value="Unassembled WGS sequence"/>
</dbReference>
<reference evidence="1" key="1">
    <citation type="submission" date="2022-03" db="EMBL/GenBank/DDBJ databases">
        <authorList>
            <person name="Sayadi A."/>
        </authorList>
    </citation>
    <scope>NUCLEOTIDE SEQUENCE</scope>
</reference>
<gene>
    <name evidence="1" type="ORF">ACAOBT_LOCUS15393</name>
</gene>
<evidence type="ECO:0000313" key="2">
    <source>
        <dbReference type="Proteomes" id="UP001152888"/>
    </source>
</evidence>
<comment type="caution">
    <text evidence="1">The sequence shown here is derived from an EMBL/GenBank/DDBJ whole genome shotgun (WGS) entry which is preliminary data.</text>
</comment>
<sequence length="49" mass="5832">MDTSCCCPPDTRQNLVWVQGSLGRVCYRISRRQPMIQMLRIRIQDLFFV</sequence>
<protein>
    <submittedName>
        <fullName evidence="1">Uncharacterized protein</fullName>
    </submittedName>
</protein>
<proteinExistence type="predicted"/>
<dbReference type="EMBL" id="CAKOFQ010006932">
    <property type="protein sequence ID" value="CAH1983136.1"/>
    <property type="molecule type" value="Genomic_DNA"/>
</dbReference>
<name>A0A9P0PEP3_ACAOB</name>
<evidence type="ECO:0000313" key="1">
    <source>
        <dbReference type="EMBL" id="CAH1983136.1"/>
    </source>
</evidence>
<dbReference type="AlphaFoldDB" id="A0A9P0PEP3"/>
<keyword evidence="2" id="KW-1185">Reference proteome</keyword>